<dbReference type="NCBIfam" id="NF006825">
    <property type="entry name" value="PRK09347.1-2"/>
    <property type="match status" value="1"/>
</dbReference>
<keyword evidence="6" id="KW-0862">Zinc</keyword>
<comment type="catalytic activity">
    <reaction evidence="1 6">
        <text>GTP + H2O = 7,8-dihydroneopterin 3'-triphosphate + formate + H(+)</text>
        <dbReference type="Rhea" id="RHEA:17473"/>
        <dbReference type="ChEBI" id="CHEBI:15377"/>
        <dbReference type="ChEBI" id="CHEBI:15378"/>
        <dbReference type="ChEBI" id="CHEBI:15740"/>
        <dbReference type="ChEBI" id="CHEBI:37565"/>
        <dbReference type="ChEBI" id="CHEBI:58462"/>
        <dbReference type="EC" id="3.5.4.16"/>
    </reaction>
</comment>
<evidence type="ECO:0000256" key="2">
    <source>
        <dbReference type="ARBA" id="ARBA00005080"/>
    </source>
</evidence>
<sequence>MGVALLKFALWCMPETEKEERAVTDDLDLNDPKNIQGMQHVRGLLEYIGEDVGREGLQETPARVLSAMHEHFSGYREDPREHLEKTFEEVEGYDEVVLVSDIDVHSHCEHHMVPFVGKAHVAYIPRGRVVGLSKLARVVEGYAKRLQVQEKLTMQIANAIEEVLDPKGVAVIVQCQHFCMCHRGVHKPNSWTTTSKLTGAFMNNPSSRLELFQLIGMEKSAK</sequence>
<keyword evidence="6" id="KW-0547">Nucleotide-binding</keyword>
<dbReference type="GO" id="GO:0006730">
    <property type="term" value="P:one-carbon metabolic process"/>
    <property type="evidence" value="ECO:0007669"/>
    <property type="project" value="UniProtKB-UniRule"/>
</dbReference>
<dbReference type="InterPro" id="IPR020602">
    <property type="entry name" value="GTP_CycHdrlase_I_dom"/>
</dbReference>
<keyword evidence="6" id="KW-0342">GTP-binding</keyword>
<feature type="domain" description="GTP cyclohydrolase I" evidence="7">
    <location>
        <begin position="39"/>
        <end position="215"/>
    </location>
</feature>
<dbReference type="GO" id="GO:0005525">
    <property type="term" value="F:GTP binding"/>
    <property type="evidence" value="ECO:0007669"/>
    <property type="project" value="UniProtKB-KW"/>
</dbReference>
<proteinExistence type="inferred from homology"/>
<feature type="binding site" evidence="6">
    <location>
        <position position="111"/>
    </location>
    <ligand>
        <name>Zn(2+)</name>
        <dbReference type="ChEBI" id="CHEBI:29105"/>
    </ligand>
</feature>
<evidence type="ECO:0000313" key="8">
    <source>
        <dbReference type="EMBL" id="GAV21088.1"/>
    </source>
</evidence>
<gene>
    <name evidence="6" type="primary">folE</name>
    <name evidence="8" type="ORF">MMIC_P2067</name>
</gene>
<feature type="binding site" evidence="6">
    <location>
        <position position="179"/>
    </location>
    <ligand>
        <name>Zn(2+)</name>
        <dbReference type="ChEBI" id="CHEBI:29105"/>
    </ligand>
</feature>
<dbReference type="EC" id="3.5.4.16" evidence="6"/>
<dbReference type="InterPro" id="IPR001474">
    <property type="entry name" value="GTP_CycHdrlase_I"/>
</dbReference>
<dbReference type="PANTHER" id="PTHR11109:SF7">
    <property type="entry name" value="GTP CYCLOHYDROLASE 1"/>
    <property type="match status" value="1"/>
</dbReference>
<dbReference type="NCBIfam" id="TIGR00063">
    <property type="entry name" value="folE"/>
    <property type="match status" value="1"/>
</dbReference>
<dbReference type="GO" id="GO:0006729">
    <property type="term" value="P:tetrahydrobiopterin biosynthetic process"/>
    <property type="evidence" value="ECO:0007669"/>
    <property type="project" value="TreeGrafter"/>
</dbReference>
<dbReference type="NCBIfam" id="NF006826">
    <property type="entry name" value="PRK09347.1-3"/>
    <property type="match status" value="1"/>
</dbReference>
<feature type="binding site" evidence="6">
    <location>
        <position position="108"/>
    </location>
    <ligand>
        <name>Zn(2+)</name>
        <dbReference type="ChEBI" id="CHEBI:29105"/>
    </ligand>
</feature>
<dbReference type="HAMAP" id="MF_00223">
    <property type="entry name" value="FolE"/>
    <property type="match status" value="1"/>
</dbReference>
<dbReference type="PROSITE" id="PS00860">
    <property type="entry name" value="GTP_CYCLOHYDROL_1_2"/>
    <property type="match status" value="1"/>
</dbReference>
<protein>
    <recommendedName>
        <fullName evidence="6">GTP cyclohydrolase 1</fullName>
        <ecNumber evidence="6">3.5.4.16</ecNumber>
    </recommendedName>
    <alternativeName>
        <fullName evidence="6">GTP cyclohydrolase I</fullName>
        <shortName evidence="6">GTP-CH-I</shortName>
    </alternativeName>
</protein>
<keyword evidence="5 6" id="KW-0378">Hydrolase</keyword>
<dbReference type="GO" id="GO:0005737">
    <property type="term" value="C:cytoplasm"/>
    <property type="evidence" value="ECO:0007669"/>
    <property type="project" value="TreeGrafter"/>
</dbReference>
<dbReference type="Gene3D" id="1.10.286.10">
    <property type="match status" value="1"/>
</dbReference>
<dbReference type="Proteomes" id="UP000231632">
    <property type="component" value="Unassembled WGS sequence"/>
</dbReference>
<dbReference type="GO" id="GO:0003934">
    <property type="term" value="F:GTP cyclohydrolase I activity"/>
    <property type="evidence" value="ECO:0007669"/>
    <property type="project" value="UniProtKB-UniRule"/>
</dbReference>
<keyword evidence="4 6" id="KW-0554">One-carbon metabolism</keyword>
<evidence type="ECO:0000313" key="9">
    <source>
        <dbReference type="Proteomes" id="UP000231632"/>
    </source>
</evidence>
<comment type="similarity">
    <text evidence="3 6">Belongs to the GTP cyclohydrolase I family.</text>
</comment>
<comment type="pathway">
    <text evidence="2 6">Cofactor biosynthesis; 7,8-dihydroneopterin triphosphate biosynthesis; 7,8-dihydroneopterin triphosphate from GTP: step 1/1.</text>
</comment>
<comment type="subunit">
    <text evidence="6">Homopolymer.</text>
</comment>
<dbReference type="InterPro" id="IPR043133">
    <property type="entry name" value="GTP-CH-I_C/QueF"/>
</dbReference>
<reference evidence="8 9" key="1">
    <citation type="journal article" date="2017" name="Arch. Microbiol.">
        <title>Mariprofundus micogutta sp. nov., a novel iron-oxidizing zetaproteobacterium isolated from a deep-sea hydrothermal field at the Bayonnaise knoll of the Izu-Ogasawara arc, and a description of Mariprofundales ord. nov. and Zetaproteobacteria classis nov.</title>
        <authorList>
            <person name="Makita H."/>
            <person name="Tanaka E."/>
            <person name="Mitsunobu S."/>
            <person name="Miyazaki M."/>
            <person name="Nunoura T."/>
            <person name="Uematsu K."/>
            <person name="Takaki Y."/>
            <person name="Nishi S."/>
            <person name="Shimamura S."/>
            <person name="Takai K."/>
        </authorList>
    </citation>
    <scope>NUCLEOTIDE SEQUENCE [LARGE SCALE GENOMIC DNA]</scope>
    <source>
        <strain evidence="8 9">ET2</strain>
    </source>
</reference>
<dbReference type="Pfam" id="PF01227">
    <property type="entry name" value="GTP_cyclohydroI"/>
    <property type="match status" value="1"/>
</dbReference>
<evidence type="ECO:0000256" key="4">
    <source>
        <dbReference type="ARBA" id="ARBA00022563"/>
    </source>
</evidence>
<dbReference type="STRING" id="1921010.MMIC_P2067"/>
<dbReference type="Gene3D" id="3.30.1130.10">
    <property type="match status" value="1"/>
</dbReference>
<dbReference type="EMBL" id="BDFD01000020">
    <property type="protein sequence ID" value="GAV21088.1"/>
    <property type="molecule type" value="Genomic_DNA"/>
</dbReference>
<dbReference type="FunFam" id="3.30.1130.10:FF:000001">
    <property type="entry name" value="GTP cyclohydrolase 1"/>
    <property type="match status" value="1"/>
</dbReference>
<evidence type="ECO:0000256" key="6">
    <source>
        <dbReference type="HAMAP-Rule" id="MF_00223"/>
    </source>
</evidence>
<dbReference type="InterPro" id="IPR043134">
    <property type="entry name" value="GTP-CH-I_N"/>
</dbReference>
<dbReference type="GO" id="GO:0008270">
    <property type="term" value="F:zinc ion binding"/>
    <property type="evidence" value="ECO:0007669"/>
    <property type="project" value="UniProtKB-UniRule"/>
</dbReference>
<organism evidence="8 9">
    <name type="scientific">Mariprofundus micogutta</name>
    <dbReference type="NCBI Taxonomy" id="1921010"/>
    <lineage>
        <taxon>Bacteria</taxon>
        <taxon>Pseudomonadati</taxon>
        <taxon>Pseudomonadota</taxon>
        <taxon>Candidatius Mariprofundia</taxon>
        <taxon>Mariprofundales</taxon>
        <taxon>Mariprofundaceae</taxon>
        <taxon>Mariprofundus</taxon>
    </lineage>
</organism>
<keyword evidence="9" id="KW-1185">Reference proteome</keyword>
<evidence type="ECO:0000256" key="3">
    <source>
        <dbReference type="ARBA" id="ARBA00008085"/>
    </source>
</evidence>
<accession>A0A1L8CQ95</accession>
<evidence type="ECO:0000259" key="7">
    <source>
        <dbReference type="Pfam" id="PF01227"/>
    </source>
</evidence>
<name>A0A1L8CQ95_9PROT</name>
<dbReference type="AlphaFoldDB" id="A0A1L8CQ95"/>
<evidence type="ECO:0000256" key="5">
    <source>
        <dbReference type="ARBA" id="ARBA00022801"/>
    </source>
</evidence>
<dbReference type="InterPro" id="IPR018234">
    <property type="entry name" value="GTP_CycHdrlase_I_CS"/>
</dbReference>
<dbReference type="GO" id="GO:0046654">
    <property type="term" value="P:tetrahydrofolate biosynthetic process"/>
    <property type="evidence" value="ECO:0007669"/>
    <property type="project" value="UniProtKB-UniRule"/>
</dbReference>
<evidence type="ECO:0000256" key="1">
    <source>
        <dbReference type="ARBA" id="ARBA00001052"/>
    </source>
</evidence>
<dbReference type="SUPFAM" id="SSF55620">
    <property type="entry name" value="Tetrahydrobiopterin biosynthesis enzymes-like"/>
    <property type="match status" value="1"/>
</dbReference>
<comment type="caution">
    <text evidence="8">The sequence shown here is derived from an EMBL/GenBank/DDBJ whole genome shotgun (WGS) entry which is preliminary data.</text>
</comment>
<dbReference type="PANTHER" id="PTHR11109">
    <property type="entry name" value="GTP CYCLOHYDROLASE I"/>
    <property type="match status" value="1"/>
</dbReference>
<dbReference type="UniPathway" id="UPA00848">
    <property type="reaction ID" value="UER00151"/>
</dbReference>
<keyword evidence="6" id="KW-0479">Metal-binding</keyword>